<name>A0A1G9PJY9_9BACI</name>
<dbReference type="InterPro" id="IPR019673">
    <property type="entry name" value="Spore_germination_GerPC"/>
</dbReference>
<keyword evidence="1" id="KW-0175">Coiled coil</keyword>
<dbReference type="Pfam" id="PF10737">
    <property type="entry name" value="GerPC"/>
    <property type="match status" value="1"/>
</dbReference>
<dbReference type="STRING" id="482461.SAMN05216244_1468"/>
<dbReference type="OrthoDB" id="2991331at2"/>
<gene>
    <name evidence="2" type="ORF">SAMN05216244_1468</name>
</gene>
<dbReference type="Proteomes" id="UP000182347">
    <property type="component" value="Unassembled WGS sequence"/>
</dbReference>
<accession>A0A1G9PJY9</accession>
<keyword evidence="3" id="KW-1185">Reference proteome</keyword>
<reference evidence="3" key="1">
    <citation type="submission" date="2016-10" db="EMBL/GenBank/DDBJ databases">
        <authorList>
            <person name="Varghese N."/>
            <person name="Submissions S."/>
        </authorList>
    </citation>
    <scope>NUCLEOTIDE SEQUENCE [LARGE SCALE GENOMIC DNA]</scope>
    <source>
        <strain evidence="3">CGMCC 1.6199</strain>
    </source>
</reference>
<evidence type="ECO:0000313" key="3">
    <source>
        <dbReference type="Proteomes" id="UP000182347"/>
    </source>
</evidence>
<dbReference type="AlphaFoldDB" id="A0A1G9PJY9"/>
<dbReference type="EMBL" id="FNHF01000001">
    <property type="protein sequence ID" value="SDL99172.1"/>
    <property type="molecule type" value="Genomic_DNA"/>
</dbReference>
<protein>
    <submittedName>
        <fullName evidence="2">Spore germination protein PC</fullName>
    </submittedName>
</protein>
<sequence>MHPHYWQTYINQLQQYIQNQDQRLQELEARVAELEKNQKNNQPNVERIDYHFDQLKIERLDGTLNIGINPEGLDSIEDFAVNQQQTTGLQPYSGPPRQQIVAGLDRLVTSEAPKLLEELSNQYQRPLSPKQRDILIQDIKQQLPNRAAYYLENREGDSPDATSIRDNVWQEIKHSLHQFFQKGDFPE</sequence>
<feature type="coiled-coil region" evidence="1">
    <location>
        <begin position="10"/>
        <end position="37"/>
    </location>
</feature>
<organism evidence="2 3">
    <name type="scientific">Sediminibacillus halophilus</name>
    <dbReference type="NCBI Taxonomy" id="482461"/>
    <lineage>
        <taxon>Bacteria</taxon>
        <taxon>Bacillati</taxon>
        <taxon>Bacillota</taxon>
        <taxon>Bacilli</taxon>
        <taxon>Bacillales</taxon>
        <taxon>Bacillaceae</taxon>
        <taxon>Sediminibacillus</taxon>
    </lineage>
</organism>
<dbReference type="RefSeq" id="WP_074598120.1">
    <property type="nucleotide sequence ID" value="NZ_FNHF01000001.1"/>
</dbReference>
<proteinExistence type="predicted"/>
<evidence type="ECO:0000256" key="1">
    <source>
        <dbReference type="SAM" id="Coils"/>
    </source>
</evidence>
<evidence type="ECO:0000313" key="2">
    <source>
        <dbReference type="EMBL" id="SDL99172.1"/>
    </source>
</evidence>